<dbReference type="InterPro" id="IPR029063">
    <property type="entry name" value="SAM-dependent_MTases_sf"/>
</dbReference>
<comment type="caution">
    <text evidence="14">Lacks conserved residue(s) required for the propagation of feature annotation.</text>
</comment>
<dbReference type="OrthoDB" id="9810297at2"/>
<feature type="binding site" evidence="14">
    <location>
        <position position="322"/>
    </location>
    <ligand>
        <name>S-adenosyl-L-methionine</name>
        <dbReference type="ChEBI" id="CHEBI:59789"/>
    </ligand>
</feature>
<dbReference type="SUPFAM" id="SSF48013">
    <property type="entry name" value="NusB-like"/>
    <property type="match status" value="1"/>
</dbReference>
<dbReference type="GO" id="GO:0005829">
    <property type="term" value="C:cytosol"/>
    <property type="evidence" value="ECO:0007669"/>
    <property type="project" value="TreeGrafter"/>
</dbReference>
<keyword evidence="10 14" id="KW-0694">RNA-binding</keyword>
<dbReference type="Gene3D" id="1.10.940.10">
    <property type="entry name" value="NusB-like"/>
    <property type="match status" value="1"/>
</dbReference>
<evidence type="ECO:0000256" key="3">
    <source>
        <dbReference type="ARBA" id="ARBA00007494"/>
    </source>
</evidence>
<comment type="similarity">
    <text evidence="3 14">Belongs to the class I-like SAM-binding methyltransferase superfamily. RsmB/NOP family.</text>
</comment>
<dbReference type="NCBIfam" id="TIGR00563">
    <property type="entry name" value="rsmB"/>
    <property type="match status" value="1"/>
</dbReference>
<dbReference type="PANTHER" id="PTHR22807">
    <property type="entry name" value="NOP2 YEAST -RELATED NOL1/NOP2/FMU SUN DOMAIN-CONTAINING"/>
    <property type="match status" value="1"/>
</dbReference>
<dbReference type="CDD" id="cd02440">
    <property type="entry name" value="AdoMet_MTases"/>
    <property type="match status" value="1"/>
</dbReference>
<dbReference type="SUPFAM" id="SSF53335">
    <property type="entry name" value="S-adenosyl-L-methionine-dependent methyltransferases"/>
    <property type="match status" value="1"/>
</dbReference>
<dbReference type="InterPro" id="IPR023267">
    <property type="entry name" value="RCMT"/>
</dbReference>
<comment type="subcellular location">
    <subcellularLocation>
        <location evidence="2">Cytoplasm</location>
    </subcellularLocation>
</comment>
<dbReference type="InterPro" id="IPR006027">
    <property type="entry name" value="NusB_RsmB_TIM44"/>
</dbReference>
<dbReference type="EC" id="2.1.1.176" evidence="4"/>
<evidence type="ECO:0000256" key="9">
    <source>
        <dbReference type="ARBA" id="ARBA00022691"/>
    </source>
</evidence>
<keyword evidence="8 14" id="KW-0808">Transferase</keyword>
<dbReference type="Gene3D" id="3.40.50.150">
    <property type="entry name" value="Vaccinia Virus protein VP39"/>
    <property type="match status" value="1"/>
</dbReference>
<dbReference type="PRINTS" id="PR02008">
    <property type="entry name" value="RCMTFAMILY"/>
</dbReference>
<keyword evidence="6" id="KW-0698">rRNA processing</keyword>
<dbReference type="PROSITE" id="PS51686">
    <property type="entry name" value="SAM_MT_RSMB_NOP"/>
    <property type="match status" value="1"/>
</dbReference>
<evidence type="ECO:0000256" key="11">
    <source>
        <dbReference type="ARBA" id="ARBA00030399"/>
    </source>
</evidence>
<accession>A0A1N6DIY9</accession>
<name>A0A1N6DIY9_9GAMM</name>
<evidence type="ECO:0000256" key="5">
    <source>
        <dbReference type="ARBA" id="ARBA00022490"/>
    </source>
</evidence>
<evidence type="ECO:0000256" key="4">
    <source>
        <dbReference type="ARBA" id="ARBA00012140"/>
    </source>
</evidence>
<dbReference type="AlphaFoldDB" id="A0A1N6DIY9"/>
<gene>
    <name evidence="16" type="ORF">SAMN05443662_0178</name>
</gene>
<evidence type="ECO:0000313" key="16">
    <source>
        <dbReference type="EMBL" id="SIN70644.1"/>
    </source>
</evidence>
<keyword evidence="17" id="KW-1185">Reference proteome</keyword>
<feature type="active site" description="Nucleophile" evidence="14">
    <location>
        <position position="375"/>
    </location>
</feature>
<dbReference type="NCBIfam" id="NF008149">
    <property type="entry name" value="PRK10901.1"/>
    <property type="match status" value="1"/>
</dbReference>
<protein>
    <recommendedName>
        <fullName evidence="4">16S rRNA (cytosine(967)-C(5))-methyltransferase</fullName>
        <ecNumber evidence="4">2.1.1.176</ecNumber>
    </recommendedName>
    <alternativeName>
        <fullName evidence="11">16S rRNA m5C967 methyltransferase</fullName>
    </alternativeName>
    <alternativeName>
        <fullName evidence="12">rRNA (cytosine-C(5)-)-methyltransferase RsmB</fullName>
    </alternativeName>
</protein>
<dbReference type="PANTHER" id="PTHR22807:SF61">
    <property type="entry name" value="NOL1_NOP2_SUN FAMILY PROTEIN _ ANTITERMINATION NUSB DOMAIN-CONTAINING PROTEIN"/>
    <property type="match status" value="1"/>
</dbReference>
<dbReference type="InterPro" id="IPR004573">
    <property type="entry name" value="rRNA_ssu_MeTfrase_B"/>
</dbReference>
<dbReference type="STRING" id="364032.SAMN05443662_0178"/>
<keyword evidence="9 14" id="KW-0949">S-adenosyl-L-methionine</keyword>
<comment type="function">
    <text evidence="1">Specifically methylates the cytosine at position 967 (m5C967) of 16S rRNA.</text>
</comment>
<feature type="domain" description="SAM-dependent MTase RsmB/NOP-type" evidence="15">
    <location>
        <begin position="163"/>
        <end position="432"/>
    </location>
</feature>
<evidence type="ECO:0000256" key="7">
    <source>
        <dbReference type="ARBA" id="ARBA00022603"/>
    </source>
</evidence>
<evidence type="ECO:0000259" key="15">
    <source>
        <dbReference type="PROSITE" id="PS51686"/>
    </source>
</evidence>
<evidence type="ECO:0000313" key="17">
    <source>
        <dbReference type="Proteomes" id="UP000198461"/>
    </source>
</evidence>
<dbReference type="InterPro" id="IPR018314">
    <property type="entry name" value="RsmB/NOL1/NOP2-like_CS"/>
</dbReference>
<comment type="catalytic activity">
    <reaction evidence="13">
        <text>cytidine(967) in 16S rRNA + S-adenosyl-L-methionine = 5-methylcytidine(967) in 16S rRNA + S-adenosyl-L-homocysteine + H(+)</text>
        <dbReference type="Rhea" id="RHEA:42748"/>
        <dbReference type="Rhea" id="RHEA-COMP:10219"/>
        <dbReference type="Rhea" id="RHEA-COMP:10220"/>
        <dbReference type="ChEBI" id="CHEBI:15378"/>
        <dbReference type="ChEBI" id="CHEBI:57856"/>
        <dbReference type="ChEBI" id="CHEBI:59789"/>
        <dbReference type="ChEBI" id="CHEBI:74483"/>
        <dbReference type="ChEBI" id="CHEBI:82748"/>
        <dbReference type="EC" id="2.1.1.176"/>
    </reaction>
</comment>
<dbReference type="EMBL" id="FSRE01000001">
    <property type="protein sequence ID" value="SIN70644.1"/>
    <property type="molecule type" value="Genomic_DNA"/>
</dbReference>
<dbReference type="Proteomes" id="UP000198461">
    <property type="component" value="Unassembled WGS sequence"/>
</dbReference>
<dbReference type="GO" id="GO:0003723">
    <property type="term" value="F:RNA binding"/>
    <property type="evidence" value="ECO:0007669"/>
    <property type="project" value="UniProtKB-UniRule"/>
</dbReference>
<reference evidence="16 17" key="1">
    <citation type="submission" date="2016-11" db="EMBL/GenBank/DDBJ databases">
        <authorList>
            <person name="Jaros S."/>
            <person name="Januszkiewicz K."/>
            <person name="Wedrychowicz H."/>
        </authorList>
    </citation>
    <scope>NUCLEOTIDE SEQUENCE [LARGE SCALE GENOMIC DNA]</scope>
    <source>
        <strain evidence="16 17">DSM 17737</strain>
    </source>
</reference>
<evidence type="ECO:0000256" key="1">
    <source>
        <dbReference type="ARBA" id="ARBA00002724"/>
    </source>
</evidence>
<feature type="binding site" evidence="14">
    <location>
        <position position="277"/>
    </location>
    <ligand>
        <name>S-adenosyl-L-methionine</name>
        <dbReference type="ChEBI" id="CHEBI:59789"/>
    </ligand>
</feature>
<dbReference type="InterPro" id="IPR001678">
    <property type="entry name" value="MeTrfase_RsmB-F_NOP2_dom"/>
</dbReference>
<dbReference type="Pfam" id="PF01029">
    <property type="entry name" value="NusB"/>
    <property type="match status" value="1"/>
</dbReference>
<evidence type="ECO:0000256" key="12">
    <source>
        <dbReference type="ARBA" id="ARBA00031088"/>
    </source>
</evidence>
<feature type="binding site" evidence="14">
    <location>
        <begin position="253"/>
        <end position="259"/>
    </location>
    <ligand>
        <name>S-adenosyl-L-methionine</name>
        <dbReference type="ChEBI" id="CHEBI:59789"/>
    </ligand>
</feature>
<evidence type="ECO:0000256" key="13">
    <source>
        <dbReference type="ARBA" id="ARBA00047283"/>
    </source>
</evidence>
<dbReference type="GO" id="GO:0006355">
    <property type="term" value="P:regulation of DNA-templated transcription"/>
    <property type="evidence" value="ECO:0007669"/>
    <property type="project" value="InterPro"/>
</dbReference>
<dbReference type="GO" id="GO:0009383">
    <property type="term" value="F:rRNA (cytosine-C5-)-methyltransferase activity"/>
    <property type="evidence" value="ECO:0007669"/>
    <property type="project" value="TreeGrafter"/>
</dbReference>
<evidence type="ECO:0000256" key="2">
    <source>
        <dbReference type="ARBA" id="ARBA00004496"/>
    </source>
</evidence>
<dbReference type="GO" id="GO:0070475">
    <property type="term" value="P:rRNA base methylation"/>
    <property type="evidence" value="ECO:0007669"/>
    <property type="project" value="TreeGrafter"/>
</dbReference>
<dbReference type="RefSeq" id="WP_074200518.1">
    <property type="nucleotide sequence ID" value="NZ_FSRE01000001.1"/>
</dbReference>
<dbReference type="Gene3D" id="3.30.70.1170">
    <property type="entry name" value="Sun protein, domain 3"/>
    <property type="match status" value="1"/>
</dbReference>
<dbReference type="FunFam" id="3.40.50.150:FF:000022">
    <property type="entry name" value="Ribosomal RNA small subunit methyltransferase B"/>
    <property type="match status" value="1"/>
</dbReference>
<dbReference type="Gene3D" id="1.10.287.730">
    <property type="entry name" value="Helix hairpin bin"/>
    <property type="match status" value="1"/>
</dbReference>
<keyword evidence="5" id="KW-0963">Cytoplasm</keyword>
<dbReference type="InterPro" id="IPR035926">
    <property type="entry name" value="NusB-like_sf"/>
</dbReference>
<proteinExistence type="inferred from homology"/>
<evidence type="ECO:0000256" key="6">
    <source>
        <dbReference type="ARBA" id="ARBA00022552"/>
    </source>
</evidence>
<dbReference type="Pfam" id="PF22458">
    <property type="entry name" value="RsmF-B_ferredox"/>
    <property type="match status" value="1"/>
</dbReference>
<dbReference type="InterPro" id="IPR049560">
    <property type="entry name" value="MeTrfase_RsmB-F_NOP2_cat"/>
</dbReference>
<keyword evidence="7 14" id="KW-0489">Methyltransferase</keyword>
<evidence type="ECO:0000256" key="10">
    <source>
        <dbReference type="ARBA" id="ARBA00022884"/>
    </source>
</evidence>
<evidence type="ECO:0000256" key="8">
    <source>
        <dbReference type="ARBA" id="ARBA00022679"/>
    </source>
</evidence>
<dbReference type="PROSITE" id="PS01153">
    <property type="entry name" value="NOL1_NOP2_SUN"/>
    <property type="match status" value="1"/>
</dbReference>
<dbReference type="Pfam" id="PF01189">
    <property type="entry name" value="Methyltr_RsmB-F"/>
    <property type="match status" value="1"/>
</dbReference>
<organism evidence="16 17">
    <name type="scientific">Sulfurivirga caldicuralii</name>
    <dbReference type="NCBI Taxonomy" id="364032"/>
    <lineage>
        <taxon>Bacteria</taxon>
        <taxon>Pseudomonadati</taxon>
        <taxon>Pseudomonadota</taxon>
        <taxon>Gammaproteobacteria</taxon>
        <taxon>Thiotrichales</taxon>
        <taxon>Piscirickettsiaceae</taxon>
        <taxon>Sulfurivirga</taxon>
    </lineage>
</organism>
<evidence type="ECO:0000256" key="14">
    <source>
        <dbReference type="PROSITE-ProRule" id="PRU01023"/>
    </source>
</evidence>
<dbReference type="InterPro" id="IPR054728">
    <property type="entry name" value="RsmB-like_ferredoxin"/>
</dbReference>
<sequence length="433" mass="48388">MSDARRLAWEGLQAVIIDGRSLSAVLPPLLQQCPPAERALLQNLLYGVLRWLESLRALLRPLLHKPLKNKDRDIELLLLMGLYQLHCMDAIPAHAAVNESVRLLPKKKAWARGLINGVLRNFARTSPDTRAQWLACCERARYSHPDWLIERLKADWPEAWETILEANNQNPPLSLRINPLKTDRNSWMALPEVAAQKPLPHALSPQAVILETPCDVTRLPGYAEGAFSVQDVAAQQAGFLLDPKPGERILDACAAPGGKTTHLLELTRDKAYVLALEKDPQRIPRLQENLQRLDLHAQVRQGNAAKPDDWWDGKPFDRILLDAPCSATGIIRRHPDIKWHRTPADIAQLTATQANILHALWPLLKPGGWMLYSTCSVLAAENRLQMEAFLADTPDAQAMPISHLPCHGNPGCQIFPGDADMDGFYYALLQKTA</sequence>